<dbReference type="EMBL" id="MCFL01000076">
    <property type="protein sequence ID" value="ORZ30728.1"/>
    <property type="molecule type" value="Genomic_DNA"/>
</dbReference>
<evidence type="ECO:0000313" key="3">
    <source>
        <dbReference type="Proteomes" id="UP000193411"/>
    </source>
</evidence>
<dbReference type="Proteomes" id="UP000193411">
    <property type="component" value="Unassembled WGS sequence"/>
</dbReference>
<comment type="caution">
    <text evidence="2">The sequence shown here is derived from an EMBL/GenBank/DDBJ whole genome shotgun (WGS) entry which is preliminary data.</text>
</comment>
<protein>
    <submittedName>
        <fullName evidence="2">Uncharacterized protein</fullName>
    </submittedName>
</protein>
<evidence type="ECO:0000313" key="2">
    <source>
        <dbReference type="EMBL" id="ORZ30728.1"/>
    </source>
</evidence>
<name>A0A1Y2H804_9FUNG</name>
<feature type="region of interest" description="Disordered" evidence="1">
    <location>
        <begin position="95"/>
        <end position="131"/>
    </location>
</feature>
<evidence type="ECO:0000256" key="1">
    <source>
        <dbReference type="SAM" id="MobiDB-lite"/>
    </source>
</evidence>
<proteinExistence type="predicted"/>
<dbReference type="AlphaFoldDB" id="A0A1Y2H804"/>
<sequence>MLSWKTCGWSMILQANGVWQCQMQAIRRGRRDASAEDHRMNMCWIGKRGQAVKETVSDIRDWNRVAACVWICINSECGRAESKNGLADCVKKRLKSGTATTEDPQMGVESQKCLMGEGQDSSKRGRRKRQR</sequence>
<accession>A0A1Y2H804</accession>
<keyword evidence="3" id="KW-1185">Reference proteome</keyword>
<reference evidence="2 3" key="1">
    <citation type="submission" date="2016-07" db="EMBL/GenBank/DDBJ databases">
        <title>Pervasive Adenine N6-methylation of Active Genes in Fungi.</title>
        <authorList>
            <consortium name="DOE Joint Genome Institute"/>
            <person name="Mondo S.J."/>
            <person name="Dannebaum R.O."/>
            <person name="Kuo R.C."/>
            <person name="Labutti K."/>
            <person name="Haridas S."/>
            <person name="Kuo A."/>
            <person name="Salamov A."/>
            <person name="Ahrendt S.R."/>
            <person name="Lipzen A."/>
            <person name="Sullivan W."/>
            <person name="Andreopoulos W.B."/>
            <person name="Clum A."/>
            <person name="Lindquist E."/>
            <person name="Daum C."/>
            <person name="Ramamoorthy G.K."/>
            <person name="Gryganskyi A."/>
            <person name="Culley D."/>
            <person name="Magnuson J.K."/>
            <person name="James T.Y."/>
            <person name="O'Malley M.A."/>
            <person name="Stajich J.E."/>
            <person name="Spatafora J.W."/>
            <person name="Visel A."/>
            <person name="Grigoriev I.V."/>
        </authorList>
    </citation>
    <scope>NUCLEOTIDE SEQUENCE [LARGE SCALE GENOMIC DNA]</scope>
    <source>
        <strain evidence="2 3">PL171</strain>
    </source>
</reference>
<organism evidence="2 3">
    <name type="scientific">Catenaria anguillulae PL171</name>
    <dbReference type="NCBI Taxonomy" id="765915"/>
    <lineage>
        <taxon>Eukaryota</taxon>
        <taxon>Fungi</taxon>
        <taxon>Fungi incertae sedis</taxon>
        <taxon>Blastocladiomycota</taxon>
        <taxon>Blastocladiomycetes</taxon>
        <taxon>Blastocladiales</taxon>
        <taxon>Catenariaceae</taxon>
        <taxon>Catenaria</taxon>
    </lineage>
</organism>
<gene>
    <name evidence="2" type="ORF">BCR44DRAFT_179196</name>
</gene>